<gene>
    <name evidence="8" type="ORF">M3P05_00970</name>
</gene>
<keyword evidence="3 6" id="KW-0812">Transmembrane</keyword>
<evidence type="ECO:0000313" key="9">
    <source>
        <dbReference type="Proteomes" id="UP001203338"/>
    </source>
</evidence>
<keyword evidence="5 6" id="KW-0472">Membrane</keyword>
<evidence type="ECO:0000256" key="1">
    <source>
        <dbReference type="ARBA" id="ARBA00004651"/>
    </source>
</evidence>
<evidence type="ECO:0000256" key="6">
    <source>
        <dbReference type="SAM" id="Phobius"/>
    </source>
</evidence>
<evidence type="ECO:0000256" key="5">
    <source>
        <dbReference type="ARBA" id="ARBA00023136"/>
    </source>
</evidence>
<dbReference type="RefSeq" id="WP_249697356.1">
    <property type="nucleotide sequence ID" value="NZ_JAMFLX010000001.1"/>
</dbReference>
<protein>
    <submittedName>
        <fullName evidence="8">Type II secretion system F family protein</fullName>
    </submittedName>
</protein>
<dbReference type="Proteomes" id="UP001203338">
    <property type="component" value="Unassembled WGS sequence"/>
</dbReference>
<reference evidence="8 9" key="1">
    <citation type="submission" date="2022-05" db="EMBL/GenBank/DDBJ databases">
        <authorList>
            <person name="Park J.-S."/>
        </authorList>
    </citation>
    <scope>NUCLEOTIDE SEQUENCE [LARGE SCALE GENOMIC DNA]</scope>
    <source>
        <strain evidence="8 9">2012CJ34-2</strain>
    </source>
</reference>
<proteinExistence type="predicted"/>
<dbReference type="EMBL" id="JAMFLX010000001">
    <property type="protein sequence ID" value="MCL6268523.1"/>
    <property type="molecule type" value="Genomic_DNA"/>
</dbReference>
<dbReference type="Pfam" id="PF00482">
    <property type="entry name" value="T2SSF"/>
    <property type="match status" value="1"/>
</dbReference>
<keyword evidence="9" id="KW-1185">Reference proteome</keyword>
<organism evidence="8 9">
    <name type="scientific">Parendozoicomonas callyspongiae</name>
    <dbReference type="NCBI Taxonomy" id="2942213"/>
    <lineage>
        <taxon>Bacteria</taxon>
        <taxon>Pseudomonadati</taxon>
        <taxon>Pseudomonadota</taxon>
        <taxon>Gammaproteobacteria</taxon>
        <taxon>Oceanospirillales</taxon>
        <taxon>Endozoicomonadaceae</taxon>
        <taxon>Parendozoicomonas</taxon>
    </lineage>
</organism>
<evidence type="ECO:0000313" key="8">
    <source>
        <dbReference type="EMBL" id="MCL6268523.1"/>
    </source>
</evidence>
<keyword evidence="2" id="KW-1003">Cell membrane</keyword>
<feature type="transmembrane region" description="Helical" evidence="6">
    <location>
        <begin position="76"/>
        <end position="94"/>
    </location>
</feature>
<feature type="transmembrane region" description="Helical" evidence="6">
    <location>
        <begin position="103"/>
        <end position="126"/>
    </location>
</feature>
<evidence type="ECO:0000256" key="4">
    <source>
        <dbReference type="ARBA" id="ARBA00022989"/>
    </source>
</evidence>
<dbReference type="InterPro" id="IPR018076">
    <property type="entry name" value="T2SS_GspF_dom"/>
</dbReference>
<feature type="domain" description="Type II secretion system protein GspF" evidence="7">
    <location>
        <begin position="139"/>
        <end position="264"/>
    </location>
</feature>
<evidence type="ECO:0000256" key="3">
    <source>
        <dbReference type="ARBA" id="ARBA00022692"/>
    </source>
</evidence>
<evidence type="ECO:0000259" key="7">
    <source>
        <dbReference type="Pfam" id="PF00482"/>
    </source>
</evidence>
<keyword evidence="4 6" id="KW-1133">Transmembrane helix</keyword>
<sequence>MIYLVMIGLALVLVFVALGMEKKENSFAFLEGTGSHDADEDADLKAVNIKMLTDEPFKVRIRVGIENLKARIGGHAVFKGVLFLGVVVVASIYLQKYLLSDMYILVLLPLVFLITSLLFIRILQIYDRKVFEVSFPNALNLLNGAVSSGESLMHSIIYVGNSMEGAVGREFKLMGQRLRLGQPAEKVLSQSCHRFPYAPFYFFTITLRANINRGGQLKEIIKRLNQVMFNSRAIEKKKGAMTAEARMSVKIVAAIPFFFMGFMYLMSPENFHFVFYDPAGKIILYYVLASEVIGITIIWLLMRKTQT</sequence>
<dbReference type="PANTHER" id="PTHR35007">
    <property type="entry name" value="INTEGRAL MEMBRANE PROTEIN-RELATED"/>
    <property type="match status" value="1"/>
</dbReference>
<accession>A0ABT0PB70</accession>
<comment type="subcellular location">
    <subcellularLocation>
        <location evidence="1">Cell membrane</location>
        <topology evidence="1">Multi-pass membrane protein</topology>
    </subcellularLocation>
</comment>
<feature type="transmembrane region" description="Helical" evidence="6">
    <location>
        <begin position="282"/>
        <end position="302"/>
    </location>
</feature>
<evidence type="ECO:0000256" key="2">
    <source>
        <dbReference type="ARBA" id="ARBA00022475"/>
    </source>
</evidence>
<dbReference type="PANTHER" id="PTHR35007:SF2">
    <property type="entry name" value="PILUS ASSEMBLE PROTEIN"/>
    <property type="match status" value="1"/>
</dbReference>
<name>A0ABT0PB70_9GAMM</name>
<feature type="transmembrane region" description="Helical" evidence="6">
    <location>
        <begin position="247"/>
        <end position="267"/>
    </location>
</feature>
<comment type="caution">
    <text evidence="8">The sequence shown here is derived from an EMBL/GenBank/DDBJ whole genome shotgun (WGS) entry which is preliminary data.</text>
</comment>